<evidence type="ECO:0000256" key="1">
    <source>
        <dbReference type="SAM" id="MobiDB-lite"/>
    </source>
</evidence>
<keyword evidence="5" id="KW-1185">Reference proteome</keyword>
<reference evidence="4" key="1">
    <citation type="submission" date="2022-08" db="EMBL/GenBank/DDBJ databases">
        <authorList>
            <person name="Giroux E."/>
            <person name="Giroux E."/>
        </authorList>
    </citation>
    <scope>NUCLEOTIDE SEQUENCE</scope>
    <source>
        <strain evidence="4">H1091258</strain>
    </source>
</reference>
<proteinExistence type="predicted"/>
<dbReference type="AlphaFoldDB" id="A0A9W4S5T5"/>
<evidence type="ECO:0000313" key="4">
    <source>
        <dbReference type="EMBL" id="CAI0653239.1"/>
    </source>
</evidence>
<feature type="region of interest" description="Disordered" evidence="1">
    <location>
        <begin position="537"/>
        <end position="579"/>
    </location>
</feature>
<accession>A0A9W4S5T5</accession>
<evidence type="ECO:0000259" key="3">
    <source>
        <dbReference type="Pfam" id="PF26640"/>
    </source>
</evidence>
<dbReference type="PANTHER" id="PTHR10622:SF12">
    <property type="entry name" value="HET DOMAIN-CONTAINING PROTEIN"/>
    <property type="match status" value="1"/>
</dbReference>
<gene>
    <name evidence="4" type="ORF">CGXH109_LOCUS125456</name>
</gene>
<dbReference type="InterPro" id="IPR010730">
    <property type="entry name" value="HET"/>
</dbReference>
<evidence type="ECO:0000259" key="2">
    <source>
        <dbReference type="Pfam" id="PF06985"/>
    </source>
</evidence>
<dbReference type="PANTHER" id="PTHR10622">
    <property type="entry name" value="HET DOMAIN-CONTAINING PROTEIN"/>
    <property type="match status" value="1"/>
</dbReference>
<comment type="caution">
    <text evidence="4">The sequence shown here is derived from an EMBL/GenBank/DDBJ whole genome shotgun (WGS) entry which is preliminary data.</text>
</comment>
<feature type="domain" description="DUF8212" evidence="3">
    <location>
        <begin position="240"/>
        <end position="268"/>
    </location>
</feature>
<feature type="compositionally biased region" description="Acidic residues" evidence="1">
    <location>
        <begin position="537"/>
        <end position="552"/>
    </location>
</feature>
<dbReference type="Pfam" id="PF26640">
    <property type="entry name" value="DUF8212"/>
    <property type="match status" value="1"/>
</dbReference>
<feature type="compositionally biased region" description="Basic and acidic residues" evidence="1">
    <location>
        <begin position="553"/>
        <end position="565"/>
    </location>
</feature>
<protein>
    <recommendedName>
        <fullName evidence="6">HET domain-containing protein</fullName>
    </recommendedName>
</protein>
<evidence type="ECO:0000313" key="5">
    <source>
        <dbReference type="Proteomes" id="UP001152533"/>
    </source>
</evidence>
<dbReference type="Pfam" id="PF06985">
    <property type="entry name" value="HET"/>
    <property type="match status" value="1"/>
</dbReference>
<evidence type="ECO:0008006" key="6">
    <source>
        <dbReference type="Google" id="ProtNLM"/>
    </source>
</evidence>
<dbReference type="EMBL" id="CAMGZC010001595">
    <property type="protein sequence ID" value="CAI0653239.1"/>
    <property type="molecule type" value="Genomic_DNA"/>
</dbReference>
<sequence length="579" mass="66214">MLLLNTTTLRLEEIQDPSVVKYAILSHTWGDDEVSFKDMKDFATAKRQAGFVKIAKACEIALELGLKYAWVDTCCINKASSAELSEAINSMFSWYRHSAVCFVWLEDLAPVYQVTELIQSTKAPPQNHGKELHDISKMGSCKWFSRGWTLQELSAPSEINFYDADWGFRFTKKDTISDLSRITRIDEDVLMGRKQLNSVLVGIKMSWAADRETTRPEDMAYCLMGIFDINMPMIYGEGKKAFERLQEHILSSKDDTSLFAWQSYDSPSQIYRGVFARSPKEFRFCADIRLGTRFKAWDPRFSLTNRGVQFNTASYIVDDVTHFVKRLDIRCGDCVNHHDVHLCLLRTTKGYVRVSPHKCWQPPADMNMRRLHMIHCCKDVSSAESKALERVASRPLRVSLEFNHNQLWTAHHSNFARDPFYHGFCGDALAEDFVGIIGAGVIICGSLALELTLVIHKLGEKVEPDVDLYADLTERDVESRSDLWKVVNGCRFGDSFRGRSLDAERSGSKVLEEPYDTDELYDIDELHDVKELHDVEGLDDVDELDDDEQPEDYESRSNDEGREGILAHYYDTLPPRAKL</sequence>
<dbReference type="Proteomes" id="UP001152533">
    <property type="component" value="Unassembled WGS sequence"/>
</dbReference>
<name>A0A9W4S5T5_9PEZI</name>
<dbReference type="InterPro" id="IPR058525">
    <property type="entry name" value="DUF8212"/>
</dbReference>
<feature type="domain" description="Heterokaryon incompatibility" evidence="2">
    <location>
        <begin position="22"/>
        <end position="152"/>
    </location>
</feature>
<organism evidence="4 5">
    <name type="scientific">Colletotrichum noveboracense</name>
    <dbReference type="NCBI Taxonomy" id="2664923"/>
    <lineage>
        <taxon>Eukaryota</taxon>
        <taxon>Fungi</taxon>
        <taxon>Dikarya</taxon>
        <taxon>Ascomycota</taxon>
        <taxon>Pezizomycotina</taxon>
        <taxon>Sordariomycetes</taxon>
        <taxon>Hypocreomycetidae</taxon>
        <taxon>Glomerellales</taxon>
        <taxon>Glomerellaceae</taxon>
        <taxon>Colletotrichum</taxon>
        <taxon>Colletotrichum gloeosporioides species complex</taxon>
    </lineage>
</organism>